<comment type="caution">
    <text evidence="2">The sequence shown here is derived from an EMBL/GenBank/DDBJ whole genome shotgun (WGS) entry which is preliminary data.</text>
</comment>
<accession>M0NGY0</accession>
<dbReference type="Pfam" id="PF00535">
    <property type="entry name" value="Glycos_transf_2"/>
    <property type="match status" value="1"/>
</dbReference>
<dbReference type="PANTHER" id="PTHR22916:SF3">
    <property type="entry name" value="UDP-GLCNAC:BETAGAL BETA-1,3-N-ACETYLGLUCOSAMINYLTRANSFERASE-LIKE PROTEIN 1"/>
    <property type="match status" value="1"/>
</dbReference>
<dbReference type="GO" id="GO:0016758">
    <property type="term" value="F:hexosyltransferase activity"/>
    <property type="evidence" value="ECO:0007669"/>
    <property type="project" value="UniProtKB-ARBA"/>
</dbReference>
<sequence length="314" mass="35090">MTDAISLPDSLRTGPGPLVSAIVPTYGDAEYLPEALESIAAQTHENIELIVVDSSGVAWLRDLAADTVGFEYIHEEPRGLAAARNTGLDAATGDVIAFLDADDRWRPKKTERQLAALDAGADVVYADVYLRQAGRTRYLSALPVQNPDSHHIDFLYEGGVPMPTVVARRDCFVDERFDERLPAVEDRHLWARLFARYTPARVAEPLAYYTRRDDSMSSDIETMYEAERDVIADLCERLPSVTSHRTALERKARYKRGKRLLRAGDATAARTALRTAFAADRTDPRTLTLLAVSLLPFGHRRLLELLEAVQERLR</sequence>
<dbReference type="PATRIC" id="fig|1227456.3.peg.63"/>
<dbReference type="InterPro" id="IPR001173">
    <property type="entry name" value="Glyco_trans_2-like"/>
</dbReference>
<protein>
    <submittedName>
        <fullName evidence="2">Glycosyltransferase</fullName>
    </submittedName>
</protein>
<reference evidence="2 3" key="1">
    <citation type="journal article" date="2014" name="PLoS Genet.">
        <title>Phylogenetically driven sequencing of extremely halophilic archaea reveals strategies for static and dynamic osmo-response.</title>
        <authorList>
            <person name="Becker E.A."/>
            <person name="Seitzer P.M."/>
            <person name="Tritt A."/>
            <person name="Larsen D."/>
            <person name="Krusor M."/>
            <person name="Yao A.I."/>
            <person name="Wu D."/>
            <person name="Madern D."/>
            <person name="Eisen J.A."/>
            <person name="Darling A.E."/>
            <person name="Facciotti M.T."/>
        </authorList>
    </citation>
    <scope>NUCLEOTIDE SEQUENCE [LARGE SCALE GENOMIC DNA]</scope>
    <source>
        <strain evidence="2 3">DSM 8989</strain>
    </source>
</reference>
<keyword evidence="2" id="KW-0808">Transferase</keyword>
<name>M0NGY0_9EURY</name>
<dbReference type="AlphaFoldDB" id="M0NGY0"/>
<gene>
    <name evidence="2" type="ORF">C450_00295</name>
</gene>
<feature type="domain" description="Glycosyltransferase 2-like" evidence="1">
    <location>
        <begin position="20"/>
        <end position="142"/>
    </location>
</feature>
<organism evidence="2 3">
    <name type="scientific">Halococcus salifodinae DSM 8989</name>
    <dbReference type="NCBI Taxonomy" id="1227456"/>
    <lineage>
        <taxon>Archaea</taxon>
        <taxon>Methanobacteriati</taxon>
        <taxon>Methanobacteriota</taxon>
        <taxon>Stenosarchaea group</taxon>
        <taxon>Halobacteria</taxon>
        <taxon>Halobacteriales</taxon>
        <taxon>Halococcaceae</taxon>
        <taxon>Halococcus</taxon>
    </lineage>
</organism>
<dbReference type="Gene3D" id="3.90.550.10">
    <property type="entry name" value="Spore Coat Polysaccharide Biosynthesis Protein SpsA, Chain A"/>
    <property type="match status" value="1"/>
</dbReference>
<evidence type="ECO:0000313" key="2">
    <source>
        <dbReference type="EMBL" id="EMA55915.1"/>
    </source>
</evidence>
<dbReference type="STRING" id="1227456.C450_00295"/>
<evidence type="ECO:0000313" key="3">
    <source>
        <dbReference type="Proteomes" id="UP000011625"/>
    </source>
</evidence>
<dbReference type="Proteomes" id="UP000011625">
    <property type="component" value="Unassembled WGS sequence"/>
</dbReference>
<dbReference type="InterPro" id="IPR029044">
    <property type="entry name" value="Nucleotide-diphossugar_trans"/>
</dbReference>
<keyword evidence="3" id="KW-1185">Reference proteome</keyword>
<evidence type="ECO:0000259" key="1">
    <source>
        <dbReference type="Pfam" id="PF00535"/>
    </source>
</evidence>
<dbReference type="PANTHER" id="PTHR22916">
    <property type="entry name" value="GLYCOSYLTRANSFERASE"/>
    <property type="match status" value="1"/>
</dbReference>
<dbReference type="RefSeq" id="WP_005038593.1">
    <property type="nucleotide sequence ID" value="NZ_AOME01000002.1"/>
</dbReference>
<proteinExistence type="predicted"/>
<dbReference type="EMBL" id="AOME01000002">
    <property type="protein sequence ID" value="EMA55915.1"/>
    <property type="molecule type" value="Genomic_DNA"/>
</dbReference>
<dbReference type="SUPFAM" id="SSF53448">
    <property type="entry name" value="Nucleotide-diphospho-sugar transferases"/>
    <property type="match status" value="1"/>
</dbReference>
<dbReference type="OrthoDB" id="46222at2157"/>